<dbReference type="PATRIC" id="fig|1333534.5.peg.3812"/>
<dbReference type="RefSeq" id="WP_025698483.1">
    <property type="nucleotide sequence ID" value="NZ_ASQQ01000601.1"/>
</dbReference>
<name>A0A0F7FBK1_PAEDU</name>
<evidence type="ECO:0000313" key="2">
    <source>
        <dbReference type="Proteomes" id="UP000034189"/>
    </source>
</evidence>
<protein>
    <submittedName>
        <fullName evidence="1">Uncharacterized protein</fullName>
    </submittedName>
</protein>
<sequence>MEEIQDTFRLFVPLEKSVEMDANGDYIVQGVISSDDEDEQADSISPEGMDTSYFLSKGWIKWEHGNAPNQFIGEPVEVKIGQFDHPALHKSVNGVFVKGRLFANRDLSVQAVVAIEDLQKSQSSRHVGWSIEGGVVERDRQTGKIIKSVLRNVVLTMNPVNTMTYAELVKSFTKGDGLPMKDDQQQQRQDKKMCTADIGAQLGGLEKSLTLLIKKQGEDSALIKSLETKLDALSTDNAELRKSLNQPQQRQSVLGQRDLTTVTRPDGKEMTRQEVLATLEKSFEAGELSGSEVIRFETGTPLERLSLPASVKEKLGV</sequence>
<reference evidence="1 2" key="1">
    <citation type="submission" date="2015-03" db="EMBL/GenBank/DDBJ databases">
        <authorList>
            <person name="Abdul Halim M."/>
        </authorList>
    </citation>
    <scope>NUCLEOTIDE SEQUENCE [LARGE SCALE GENOMIC DNA]</scope>
    <source>
        <strain evidence="1 2">ATCC 35681</strain>
    </source>
</reference>
<dbReference type="EMBL" id="CP011114">
    <property type="protein sequence ID" value="AKG36095.1"/>
    <property type="molecule type" value="Genomic_DNA"/>
</dbReference>
<organism evidence="1 2">
    <name type="scientific">Paenibacillus durus ATCC 35681</name>
    <dbReference type="NCBI Taxonomy" id="1333534"/>
    <lineage>
        <taxon>Bacteria</taxon>
        <taxon>Bacillati</taxon>
        <taxon>Bacillota</taxon>
        <taxon>Bacilli</taxon>
        <taxon>Bacillales</taxon>
        <taxon>Paenibacillaceae</taxon>
        <taxon>Paenibacillus</taxon>
    </lineage>
</organism>
<reference evidence="1 2" key="2">
    <citation type="journal article" date="2016" name="Genome Announc.">
        <title>Genome Sequence of a Gram-Positive Diazotroph, Paenibacillus durus Type Strain ATCC 35681.</title>
        <authorList>
            <person name="Halim M.A."/>
            <person name="Rahman A.Y."/>
            <person name="Sim K.S."/>
            <person name="Yam H.C."/>
            <person name="Rahim A.A."/>
            <person name="Ghazali A.H."/>
            <person name="Najimudin N."/>
        </authorList>
    </citation>
    <scope>NUCLEOTIDE SEQUENCE [LARGE SCALE GENOMIC DNA]</scope>
    <source>
        <strain evidence="1 2">ATCC 35681</strain>
    </source>
</reference>
<dbReference type="HOGENOM" id="CLU_876742_0_0_9"/>
<dbReference type="Proteomes" id="UP000034189">
    <property type="component" value="Chromosome"/>
</dbReference>
<gene>
    <name evidence="1" type="ORF">VK70_17295</name>
</gene>
<dbReference type="AlphaFoldDB" id="A0A0F7FBK1"/>
<evidence type="ECO:0000313" key="1">
    <source>
        <dbReference type="EMBL" id="AKG36095.1"/>
    </source>
</evidence>
<dbReference type="OrthoDB" id="9918709at2"/>
<accession>A0A0F7FBK1</accession>
<proteinExistence type="predicted"/>